<dbReference type="InterPro" id="IPR007219">
    <property type="entry name" value="XnlR_reg_dom"/>
</dbReference>
<dbReference type="CDD" id="cd12148">
    <property type="entry name" value="fungal_TF_MHR"/>
    <property type="match status" value="1"/>
</dbReference>
<dbReference type="SUPFAM" id="SSF57701">
    <property type="entry name" value="Zn2/Cys6 DNA-binding domain"/>
    <property type="match status" value="1"/>
</dbReference>
<keyword evidence="1" id="KW-0479">Metal-binding</keyword>
<feature type="compositionally biased region" description="Polar residues" evidence="6">
    <location>
        <begin position="101"/>
        <end position="121"/>
    </location>
</feature>
<keyword evidence="5" id="KW-0539">Nucleus</keyword>
<evidence type="ECO:0000259" key="7">
    <source>
        <dbReference type="PROSITE" id="PS50048"/>
    </source>
</evidence>
<dbReference type="EMBL" id="KZ613937">
    <property type="protein sequence ID" value="PMD48022.1"/>
    <property type="molecule type" value="Genomic_DNA"/>
</dbReference>
<accession>A0A2J6SB94</accession>
<dbReference type="PANTHER" id="PTHR47660:SF2">
    <property type="entry name" value="TRANSCRIPTION FACTOR WITH C2H2 AND ZN(2)-CYS(6) DNA BINDING DOMAIN (EUROFUNG)"/>
    <property type="match status" value="1"/>
</dbReference>
<evidence type="ECO:0000313" key="8">
    <source>
        <dbReference type="EMBL" id="PMD48022.1"/>
    </source>
</evidence>
<keyword evidence="9" id="KW-1185">Reference proteome</keyword>
<evidence type="ECO:0000256" key="1">
    <source>
        <dbReference type="ARBA" id="ARBA00022723"/>
    </source>
</evidence>
<keyword evidence="4" id="KW-0804">Transcription</keyword>
<feature type="region of interest" description="Disordered" evidence="6">
    <location>
        <begin position="98"/>
        <end position="137"/>
    </location>
</feature>
<feature type="domain" description="Zn(2)-C6 fungal-type" evidence="7">
    <location>
        <begin position="22"/>
        <end position="52"/>
    </location>
</feature>
<dbReference type="PANTHER" id="PTHR47660">
    <property type="entry name" value="TRANSCRIPTION FACTOR WITH C2H2 AND ZN(2)-CYS(6) DNA BINDING DOMAIN (EUROFUNG)-RELATED-RELATED"/>
    <property type="match status" value="1"/>
</dbReference>
<dbReference type="PROSITE" id="PS50048">
    <property type="entry name" value="ZN2_CY6_FUNGAL_2"/>
    <property type="match status" value="1"/>
</dbReference>
<evidence type="ECO:0000256" key="6">
    <source>
        <dbReference type="SAM" id="MobiDB-lite"/>
    </source>
</evidence>
<protein>
    <recommendedName>
        <fullName evidence="7">Zn(2)-C6 fungal-type domain-containing protein</fullName>
    </recommendedName>
</protein>
<dbReference type="GO" id="GO:0006351">
    <property type="term" value="P:DNA-templated transcription"/>
    <property type="evidence" value="ECO:0007669"/>
    <property type="project" value="InterPro"/>
</dbReference>
<organism evidence="8 9">
    <name type="scientific">Hyaloscypha variabilis (strain UAMH 11265 / GT02V1 / F)</name>
    <name type="common">Meliniomyces variabilis</name>
    <dbReference type="NCBI Taxonomy" id="1149755"/>
    <lineage>
        <taxon>Eukaryota</taxon>
        <taxon>Fungi</taxon>
        <taxon>Dikarya</taxon>
        <taxon>Ascomycota</taxon>
        <taxon>Pezizomycotina</taxon>
        <taxon>Leotiomycetes</taxon>
        <taxon>Helotiales</taxon>
        <taxon>Hyaloscyphaceae</taxon>
        <taxon>Hyaloscypha</taxon>
        <taxon>Hyaloscypha variabilis</taxon>
    </lineage>
</organism>
<dbReference type="GO" id="GO:0000981">
    <property type="term" value="F:DNA-binding transcription factor activity, RNA polymerase II-specific"/>
    <property type="evidence" value="ECO:0007669"/>
    <property type="project" value="InterPro"/>
</dbReference>
<evidence type="ECO:0000256" key="3">
    <source>
        <dbReference type="ARBA" id="ARBA00023015"/>
    </source>
</evidence>
<name>A0A2J6SB94_HYAVF</name>
<dbReference type="CDD" id="cd00067">
    <property type="entry name" value="GAL4"/>
    <property type="match status" value="1"/>
</dbReference>
<evidence type="ECO:0000256" key="4">
    <source>
        <dbReference type="ARBA" id="ARBA00023163"/>
    </source>
</evidence>
<gene>
    <name evidence="8" type="ORF">L207DRAFT_559790</name>
</gene>
<dbReference type="SMART" id="SM00066">
    <property type="entry name" value="GAL4"/>
    <property type="match status" value="1"/>
</dbReference>
<dbReference type="OrthoDB" id="654211at2759"/>
<dbReference type="GO" id="GO:0003677">
    <property type="term" value="F:DNA binding"/>
    <property type="evidence" value="ECO:0007669"/>
    <property type="project" value="InterPro"/>
</dbReference>
<dbReference type="STRING" id="1149755.A0A2J6SB94"/>
<dbReference type="Pfam" id="PF00172">
    <property type="entry name" value="Zn_clus"/>
    <property type="match status" value="1"/>
</dbReference>
<evidence type="ECO:0000313" key="9">
    <source>
        <dbReference type="Proteomes" id="UP000235786"/>
    </source>
</evidence>
<evidence type="ECO:0000256" key="5">
    <source>
        <dbReference type="ARBA" id="ARBA00023242"/>
    </source>
</evidence>
<keyword evidence="2" id="KW-0862">Zinc</keyword>
<sequence length="832" mass="93774">MSANAQPQQIECRKRGTLTRQACDSCFRSKRKCDGKKPCYQCLQNGQVNCDYKRPHRRMVSSRRRTDSEPTRTESIQLEMNVADSESSLPGSRKVLLPPVTSDSTDTSNLLKGNNLANNSIRDSEQAEPENLDANRTAPREFGTFFIPLSPSQMDLESFYPESSMMELDWLFGVSNGQDIPPFNSSSPQWNSSQISAPNYHQPMAKHRPTVQASLPAILEPMRVEKPSPMSSHLSNTPSWPTDYLSNVDDSDHNQLMAAASPQDQAQRYEHEQTLARSTQSRCSYFPQELGRIAIEGRIDELPKYLDDDCRRVISVAFWEKWISRNSTEGFDVLLEGVEPSGFIDHTLSYFFKHFNRVYPLVHRASFSRTSTTPFLLFAMSAAGALYSNITGARAYSYDMANTLMGCLPKSLEFDHYMSIRLSTHQAVMILHILGYGSGDKTAIFKVRCGSGVATNIFHRSNAFNSSGLEIPSCDTSFQDTELLWRRWIEMEIKRRVGIIFMSKLAVISPLLSQPSLVFFSNHSVKFPSPSALWEAATPGEWTALRRELHHPFEAYGVNDVLRLTLVTGSVLPSTSLTSDDFYVILCGLQEEIWKIRRPNDSSMETLNTMFFPDGQHSALEITEQKRTMDALHKWKTQFSKLPQTSSDFEKSFRCRTLVLWHSSMMRLHVDMESIQQAAGKNTTATHTMEMQQRIAGPNSQKGLRCAVWHAAQIYNTVEQFPLPREALDLGMLIGMLQAVLVKWWFSKQLVLGKNENLAGAKDAPAAELTEILEGSTGFVDFIDGNFSTPSVGGVLLGENFRFLRNFWVKRLQESYFALGAAMADVANSLET</sequence>
<dbReference type="InterPro" id="IPR001138">
    <property type="entry name" value="Zn2Cys6_DnaBD"/>
</dbReference>
<dbReference type="Gene3D" id="4.10.240.10">
    <property type="entry name" value="Zn(2)-C6 fungal-type DNA-binding domain"/>
    <property type="match status" value="1"/>
</dbReference>
<dbReference type="Proteomes" id="UP000235786">
    <property type="component" value="Unassembled WGS sequence"/>
</dbReference>
<dbReference type="AlphaFoldDB" id="A0A2J6SB94"/>
<keyword evidence="3" id="KW-0805">Transcription regulation</keyword>
<proteinExistence type="predicted"/>
<reference evidence="8 9" key="1">
    <citation type="submission" date="2016-04" db="EMBL/GenBank/DDBJ databases">
        <title>A degradative enzymes factory behind the ericoid mycorrhizal symbiosis.</title>
        <authorList>
            <consortium name="DOE Joint Genome Institute"/>
            <person name="Martino E."/>
            <person name="Morin E."/>
            <person name="Grelet G."/>
            <person name="Kuo A."/>
            <person name="Kohler A."/>
            <person name="Daghino S."/>
            <person name="Barry K."/>
            <person name="Choi C."/>
            <person name="Cichocki N."/>
            <person name="Clum A."/>
            <person name="Copeland A."/>
            <person name="Hainaut M."/>
            <person name="Haridas S."/>
            <person name="Labutti K."/>
            <person name="Lindquist E."/>
            <person name="Lipzen A."/>
            <person name="Khouja H.-R."/>
            <person name="Murat C."/>
            <person name="Ohm R."/>
            <person name="Olson A."/>
            <person name="Spatafora J."/>
            <person name="Veneault-Fourrey C."/>
            <person name="Henrissat B."/>
            <person name="Grigoriev I."/>
            <person name="Martin F."/>
            <person name="Perotto S."/>
        </authorList>
    </citation>
    <scope>NUCLEOTIDE SEQUENCE [LARGE SCALE GENOMIC DNA]</scope>
    <source>
        <strain evidence="8 9">F</strain>
    </source>
</reference>
<dbReference type="InterPro" id="IPR036864">
    <property type="entry name" value="Zn2-C6_fun-type_DNA-bd_sf"/>
</dbReference>
<dbReference type="Pfam" id="PF04082">
    <property type="entry name" value="Fungal_trans"/>
    <property type="match status" value="1"/>
</dbReference>
<dbReference type="GO" id="GO:0008270">
    <property type="term" value="F:zinc ion binding"/>
    <property type="evidence" value="ECO:0007669"/>
    <property type="project" value="InterPro"/>
</dbReference>
<evidence type="ECO:0000256" key="2">
    <source>
        <dbReference type="ARBA" id="ARBA00022833"/>
    </source>
</evidence>